<feature type="region of interest" description="Disordered" evidence="7">
    <location>
        <begin position="255"/>
        <end position="283"/>
    </location>
</feature>
<evidence type="ECO:0000256" key="4">
    <source>
        <dbReference type="ARBA" id="ARBA00023295"/>
    </source>
</evidence>
<dbReference type="GO" id="GO:0004553">
    <property type="term" value="F:hydrolase activity, hydrolyzing O-glycosyl compounds"/>
    <property type="evidence" value="ECO:0007669"/>
    <property type="project" value="InterPro"/>
</dbReference>
<name>A0A8H7LNE0_9AGAM</name>
<accession>A0A8H7LNE0</accession>
<evidence type="ECO:0000313" key="9">
    <source>
        <dbReference type="Proteomes" id="UP000602905"/>
    </source>
</evidence>
<comment type="similarity">
    <text evidence="1 6">Belongs to the glycosyl hydrolase 43 family.</text>
</comment>
<dbReference type="InterPro" id="IPR023296">
    <property type="entry name" value="Glyco_hydro_beta-prop_sf"/>
</dbReference>
<keyword evidence="4 6" id="KW-0326">Glycosidase</keyword>
<dbReference type="InterPro" id="IPR006710">
    <property type="entry name" value="Glyco_hydro_43"/>
</dbReference>
<dbReference type="OrthoDB" id="272289at2759"/>
<feature type="non-terminal residue" evidence="8">
    <location>
        <position position="386"/>
    </location>
</feature>
<dbReference type="GO" id="GO:0005975">
    <property type="term" value="P:carbohydrate metabolic process"/>
    <property type="evidence" value="ECO:0007669"/>
    <property type="project" value="InterPro"/>
</dbReference>
<keyword evidence="2" id="KW-0732">Signal</keyword>
<evidence type="ECO:0000256" key="2">
    <source>
        <dbReference type="ARBA" id="ARBA00022729"/>
    </source>
</evidence>
<evidence type="ECO:0000256" key="7">
    <source>
        <dbReference type="SAM" id="MobiDB-lite"/>
    </source>
</evidence>
<comment type="caution">
    <text evidence="8">The sequence shown here is derived from an EMBL/GenBank/DDBJ whole genome shotgun (WGS) entry which is preliminary data.</text>
</comment>
<dbReference type="SUPFAM" id="SSF75005">
    <property type="entry name" value="Arabinanase/levansucrase/invertase"/>
    <property type="match status" value="1"/>
</dbReference>
<dbReference type="PANTHER" id="PTHR43817">
    <property type="entry name" value="GLYCOSYL HYDROLASE"/>
    <property type="match status" value="1"/>
</dbReference>
<evidence type="ECO:0000256" key="3">
    <source>
        <dbReference type="ARBA" id="ARBA00022801"/>
    </source>
</evidence>
<dbReference type="Proteomes" id="UP000602905">
    <property type="component" value="Unassembled WGS sequence"/>
</dbReference>
<sequence length="386" mass="42010">MEVLPSSPLPSEVDRLGSRPVRSDQYGRIEFLIRRIAPSETCFGGPLSWYLFHNSRAGSVATSADTMRLLHILTLFSFSLVSYAAAFTNPIKAKDGSDPYIVYSNGYYYLTTTTWSNIQITRATSMAGLKTATPKVVWSDSTASRCCNLWAPEIHWIAGQSSWFIYYTAGVAGTANFDGQRLHVLKGSSNDIWASSWSYAGRIVIPNRDVWAIDATVLFLPSGPYLVFSSWDGDEQYTKLPNLLRRKMNSATTVGSPVKISRPSNSWEQIGGKTNEGPDSASSCAGTGYSLGSIELTGADPLSASSWTKYNNGPIFKSAFGNYAPGHNGFFTAPSGNIYNVYHASPSTITCDGNRRTMVQAIGWHSDGTPNLGEPRALTDNVPEPA</sequence>
<evidence type="ECO:0000313" key="8">
    <source>
        <dbReference type="EMBL" id="KAF8693088.1"/>
    </source>
</evidence>
<dbReference type="AlphaFoldDB" id="A0A8H7LNE0"/>
<evidence type="ECO:0000256" key="6">
    <source>
        <dbReference type="RuleBase" id="RU361187"/>
    </source>
</evidence>
<feature type="site" description="Important for catalytic activity, responsible for pKa modulation of the active site Glu and correct orientation of both the proton donor and substrate" evidence="5">
    <location>
        <position position="214"/>
    </location>
</feature>
<evidence type="ECO:0000256" key="1">
    <source>
        <dbReference type="ARBA" id="ARBA00009865"/>
    </source>
</evidence>
<evidence type="ECO:0000256" key="5">
    <source>
        <dbReference type="PIRSR" id="PIRSR606710-2"/>
    </source>
</evidence>
<keyword evidence="3 6" id="KW-0378">Hydrolase</keyword>
<organism evidence="8 9">
    <name type="scientific">Rhizoctonia solani</name>
    <dbReference type="NCBI Taxonomy" id="456999"/>
    <lineage>
        <taxon>Eukaryota</taxon>
        <taxon>Fungi</taxon>
        <taxon>Dikarya</taxon>
        <taxon>Basidiomycota</taxon>
        <taxon>Agaricomycotina</taxon>
        <taxon>Agaricomycetes</taxon>
        <taxon>Cantharellales</taxon>
        <taxon>Ceratobasidiaceae</taxon>
        <taxon>Rhizoctonia</taxon>
    </lineage>
</organism>
<dbReference type="CDD" id="cd18820">
    <property type="entry name" value="GH43_LbAraf43-like"/>
    <property type="match status" value="1"/>
</dbReference>
<dbReference type="Gene3D" id="2.115.10.20">
    <property type="entry name" value="Glycosyl hydrolase domain, family 43"/>
    <property type="match status" value="1"/>
</dbReference>
<dbReference type="EMBL" id="JACYCD010000471">
    <property type="protein sequence ID" value="KAF8693088.1"/>
    <property type="molecule type" value="Genomic_DNA"/>
</dbReference>
<feature type="region of interest" description="Disordered" evidence="7">
    <location>
        <begin position="365"/>
        <end position="386"/>
    </location>
</feature>
<gene>
    <name evidence="8" type="ORF">RHS03_08460</name>
</gene>
<reference evidence="8" key="1">
    <citation type="submission" date="2020-09" db="EMBL/GenBank/DDBJ databases">
        <title>Comparative genome analyses of four rice-infecting Rhizoctonia solani isolates reveal extensive enrichment of homogalacturonan modification genes.</title>
        <authorList>
            <person name="Lee D.-Y."/>
            <person name="Jeon J."/>
            <person name="Kim K.-T."/>
            <person name="Cheong K."/>
            <person name="Song H."/>
            <person name="Choi G."/>
            <person name="Ko J."/>
            <person name="Opiyo S.O."/>
            <person name="Zuo S."/>
            <person name="Madhav S."/>
            <person name="Lee Y.-H."/>
            <person name="Wang G.-L."/>
        </authorList>
    </citation>
    <scope>NUCLEOTIDE SEQUENCE</scope>
    <source>
        <strain evidence="8">AG1-IA WGL</strain>
    </source>
</reference>
<proteinExistence type="inferred from homology"/>
<dbReference type="PANTHER" id="PTHR43817:SF1">
    <property type="entry name" value="HYDROLASE, FAMILY 43, PUTATIVE (AFU_ORTHOLOGUE AFUA_3G01660)-RELATED"/>
    <property type="match status" value="1"/>
</dbReference>
<protein>
    <submittedName>
        <fullName evidence="8">Glycosyl hydrolases family 43</fullName>
    </submittedName>
</protein>
<dbReference type="Pfam" id="PF04616">
    <property type="entry name" value="Glyco_hydro_43"/>
    <property type="match status" value="1"/>
</dbReference>